<dbReference type="Proteomes" id="UP001165960">
    <property type="component" value="Unassembled WGS sequence"/>
</dbReference>
<evidence type="ECO:0000313" key="1">
    <source>
        <dbReference type="EMBL" id="KAJ9074489.1"/>
    </source>
</evidence>
<comment type="caution">
    <text evidence="1">The sequence shown here is derived from an EMBL/GenBank/DDBJ whole genome shotgun (WGS) entry which is preliminary data.</text>
</comment>
<accession>A0ACC2TIS2</accession>
<protein>
    <submittedName>
        <fullName evidence="1">Uncharacterized protein</fullName>
    </submittedName>
</protein>
<evidence type="ECO:0000313" key="2">
    <source>
        <dbReference type="Proteomes" id="UP001165960"/>
    </source>
</evidence>
<name>A0ACC2TIS2_9FUNG</name>
<organism evidence="1 2">
    <name type="scientific">Entomophthora muscae</name>
    <dbReference type="NCBI Taxonomy" id="34485"/>
    <lineage>
        <taxon>Eukaryota</taxon>
        <taxon>Fungi</taxon>
        <taxon>Fungi incertae sedis</taxon>
        <taxon>Zoopagomycota</taxon>
        <taxon>Entomophthoromycotina</taxon>
        <taxon>Entomophthoromycetes</taxon>
        <taxon>Entomophthorales</taxon>
        <taxon>Entomophthoraceae</taxon>
        <taxon>Entomophthora</taxon>
    </lineage>
</organism>
<dbReference type="EMBL" id="QTSX02002856">
    <property type="protein sequence ID" value="KAJ9074489.1"/>
    <property type="molecule type" value="Genomic_DNA"/>
</dbReference>
<reference evidence="1" key="1">
    <citation type="submission" date="2022-04" db="EMBL/GenBank/DDBJ databases">
        <title>Genome of the entomopathogenic fungus Entomophthora muscae.</title>
        <authorList>
            <person name="Elya C."/>
            <person name="Lovett B.R."/>
            <person name="Lee E."/>
            <person name="Macias A.M."/>
            <person name="Hajek A.E."/>
            <person name="De Bivort B.L."/>
            <person name="Kasson M.T."/>
            <person name="De Fine Licht H.H."/>
            <person name="Stajich J.E."/>
        </authorList>
    </citation>
    <scope>NUCLEOTIDE SEQUENCE</scope>
    <source>
        <strain evidence="1">Berkeley</strain>
    </source>
</reference>
<gene>
    <name evidence="1" type="ORF">DSO57_1005807</name>
</gene>
<proteinExistence type="predicted"/>
<keyword evidence="2" id="KW-1185">Reference proteome</keyword>
<sequence length="120" mass="13910">MKRSFKYLKQSGATIITLSGLEFPEDYISSGNLLIEANIPVQRHMVCEFGHDIQDYLKYDVIYGPHSLPNIRHVPSIIEWYENYPLSKYYSLAPLRKRIPRLVARKCSATLITSKKHEPT</sequence>